<name>A0A3G6ISF8_9CORY</name>
<dbReference type="EMBL" id="CP033898">
    <property type="protein sequence ID" value="AZA08503.1"/>
    <property type="molecule type" value="Genomic_DNA"/>
</dbReference>
<gene>
    <name evidence="1" type="ORF">CPPEL_01785</name>
</gene>
<dbReference type="OrthoDB" id="4320746at2"/>
<dbReference type="AlphaFoldDB" id="A0A3G6ISF8"/>
<sequence>MTHGKKTIRCERCKRRLRRSNAFSGWCERYVRGRVAGYVCPTCQTSLEHLEGEVNSAQPTFLINGKRYELLRSVFIPTAPKGGA</sequence>
<accession>A0A3G6ISF8</accession>
<keyword evidence="2" id="KW-1185">Reference proteome</keyword>
<protein>
    <submittedName>
        <fullName evidence="1">Uncharacterized protein</fullName>
    </submittedName>
</protein>
<dbReference type="KEGG" id="cpso:CPPEL_01785"/>
<proteinExistence type="predicted"/>
<dbReference type="Proteomes" id="UP000271426">
    <property type="component" value="Chromosome"/>
</dbReference>
<organism evidence="1 2">
    <name type="scientific">Corynebacterium pseudopelargi</name>
    <dbReference type="NCBI Taxonomy" id="2080757"/>
    <lineage>
        <taxon>Bacteria</taxon>
        <taxon>Bacillati</taxon>
        <taxon>Actinomycetota</taxon>
        <taxon>Actinomycetes</taxon>
        <taxon>Mycobacteriales</taxon>
        <taxon>Corynebacteriaceae</taxon>
        <taxon>Corynebacterium</taxon>
    </lineage>
</organism>
<evidence type="ECO:0000313" key="2">
    <source>
        <dbReference type="Proteomes" id="UP000271426"/>
    </source>
</evidence>
<reference evidence="1 2" key="1">
    <citation type="submission" date="2018-11" db="EMBL/GenBank/DDBJ databases">
        <authorList>
            <person name="Kleinhagauer T."/>
            <person name="Glaeser S.P."/>
            <person name="Spergser J."/>
            <person name="Ruckert C."/>
            <person name="Kaempfer P."/>
            <person name="Busse H.-J."/>
        </authorList>
    </citation>
    <scope>NUCLEOTIDE SEQUENCE [LARGE SCALE GENOMIC DNA]</scope>
    <source>
        <strain evidence="1 2">812CH</strain>
    </source>
</reference>
<evidence type="ECO:0000313" key="1">
    <source>
        <dbReference type="EMBL" id="AZA08503.1"/>
    </source>
</evidence>